<name>A0A512H515_9PROT</name>
<feature type="transmembrane region" description="Helical" evidence="1">
    <location>
        <begin position="14"/>
        <end position="34"/>
    </location>
</feature>
<organism evidence="2 3">
    <name type="scientific">Pararhodospirillum oryzae</name>
    <dbReference type="NCBI Taxonomy" id="478448"/>
    <lineage>
        <taxon>Bacteria</taxon>
        <taxon>Pseudomonadati</taxon>
        <taxon>Pseudomonadota</taxon>
        <taxon>Alphaproteobacteria</taxon>
        <taxon>Rhodospirillales</taxon>
        <taxon>Rhodospirillaceae</taxon>
        <taxon>Pararhodospirillum</taxon>
    </lineage>
</organism>
<evidence type="ECO:0008006" key="4">
    <source>
        <dbReference type="Google" id="ProtNLM"/>
    </source>
</evidence>
<protein>
    <recommendedName>
        <fullName evidence="4">Photosynthetic complex assembly protein</fullName>
    </recommendedName>
</protein>
<dbReference type="NCBIfam" id="TIGR03054">
    <property type="entry name" value="photo_alph_chp1"/>
    <property type="match status" value="1"/>
</dbReference>
<dbReference type="EMBL" id="BJZO01000011">
    <property type="protein sequence ID" value="GEO80518.1"/>
    <property type="molecule type" value="Genomic_DNA"/>
</dbReference>
<keyword evidence="1" id="KW-0472">Membrane</keyword>
<keyword evidence="1" id="KW-0812">Transmembrane</keyword>
<evidence type="ECO:0000256" key="1">
    <source>
        <dbReference type="SAM" id="Phobius"/>
    </source>
</evidence>
<evidence type="ECO:0000313" key="2">
    <source>
        <dbReference type="EMBL" id="GEO80518.1"/>
    </source>
</evidence>
<comment type="caution">
    <text evidence="2">The sequence shown here is derived from an EMBL/GenBank/DDBJ whole genome shotgun (WGS) entry which is preliminary data.</text>
</comment>
<proteinExistence type="predicted"/>
<keyword evidence="1" id="KW-1133">Transmembrane helix</keyword>
<dbReference type="InterPro" id="IPR017495">
    <property type="entry name" value="PuhC"/>
</dbReference>
<dbReference type="Proteomes" id="UP000321567">
    <property type="component" value="Unassembled WGS sequence"/>
</dbReference>
<reference evidence="2 3" key="1">
    <citation type="submission" date="2019-07" db="EMBL/GenBank/DDBJ databases">
        <title>Whole genome shotgun sequence of Rhodospirillum oryzae NBRC 107573.</title>
        <authorList>
            <person name="Hosoyama A."/>
            <person name="Uohara A."/>
            <person name="Ohji S."/>
            <person name="Ichikawa N."/>
        </authorList>
    </citation>
    <scope>NUCLEOTIDE SEQUENCE [LARGE SCALE GENOMIC DNA]</scope>
    <source>
        <strain evidence="2 3">NBRC 107573</strain>
    </source>
</reference>
<dbReference type="OrthoDB" id="7848123at2"/>
<dbReference type="RefSeq" id="WP_147162575.1">
    <property type="nucleotide sequence ID" value="NZ_BJZO01000011.1"/>
</dbReference>
<keyword evidence="3" id="KW-1185">Reference proteome</keyword>
<dbReference type="AlphaFoldDB" id="A0A512H515"/>
<evidence type="ECO:0000313" key="3">
    <source>
        <dbReference type="Proteomes" id="UP000321567"/>
    </source>
</evidence>
<gene>
    <name evidence="2" type="ORF">ROR02_06490</name>
</gene>
<sequence>MGDPFEDKPVPRSALIAAAIVVSLTILVAAWARLSGYDPGSDYRSAVVATEDMAFRVENDGTVAVIVPPDNVVMTRIPAASSGFLQGILKSLERERHRREIDLATPYRLERHANGRLALADPGTGMNIDVGSFGPTSLALVQDLFQTAHDRRRE</sequence>
<accession>A0A512H515</accession>